<dbReference type="PROSITE" id="PS51257">
    <property type="entry name" value="PROKAR_LIPOPROTEIN"/>
    <property type="match status" value="1"/>
</dbReference>
<evidence type="ECO:0000256" key="1">
    <source>
        <dbReference type="SAM" id="MobiDB-lite"/>
    </source>
</evidence>
<protein>
    <recommendedName>
        <fullName evidence="4">Lipoprotein</fullName>
    </recommendedName>
</protein>
<dbReference type="OrthoDB" id="2429007at2"/>
<proteinExistence type="predicted"/>
<dbReference type="Proteomes" id="UP000280791">
    <property type="component" value="Unassembled WGS sequence"/>
</dbReference>
<keyword evidence="3" id="KW-1185">Reference proteome</keyword>
<dbReference type="EMBL" id="RCCP01000009">
    <property type="protein sequence ID" value="RLJ81353.1"/>
    <property type="molecule type" value="Genomic_DNA"/>
</dbReference>
<accession>A0A497YDL4</accession>
<comment type="caution">
    <text evidence="2">The sequence shown here is derived from an EMBL/GenBank/DDBJ whole genome shotgun (WGS) entry which is preliminary data.</text>
</comment>
<dbReference type="RefSeq" id="WP_121301325.1">
    <property type="nucleotide sequence ID" value="NZ_QBEW01000083.1"/>
</dbReference>
<name>A0A497YDL4_9BACL</name>
<feature type="region of interest" description="Disordered" evidence="1">
    <location>
        <begin position="215"/>
        <end position="247"/>
    </location>
</feature>
<sequence length="247" mass="28161">MKKWLLISFILLMGVIVVGCTSGEEKQKASKENNEVFTQEDFEEAEEMTMFLDEKMNDFEKEANRLIENGTIDTGNNDNFSEAIKNLGQEIVIAPFLERYPDSLIAGDASTIPLTFESSSTEPCGFGNCAYDKVEVLDVEYNFESRDVYTSEEFEYSQLIYSDVQMKYKEQSEEEKQSAVLSFVKTADGHLIFSQVPFLHVETLNLKKADEEYAEIQSSVPESEVETEQEAYRSDVEETLAPYPELQ</sequence>
<reference evidence="2 3" key="1">
    <citation type="submission" date="2018-10" db="EMBL/GenBank/DDBJ databases">
        <title>Genomic Encyclopedia of Type Strains, Phase IV (KMG-IV): sequencing the most valuable type-strain genomes for metagenomic binning, comparative biology and taxonomic classification.</title>
        <authorList>
            <person name="Goeker M."/>
        </authorList>
    </citation>
    <scope>NUCLEOTIDE SEQUENCE [LARGE SCALE GENOMIC DNA]</scope>
    <source>
        <strain evidence="2 3">DSM 20549</strain>
    </source>
</reference>
<evidence type="ECO:0000313" key="3">
    <source>
        <dbReference type="Proteomes" id="UP000280791"/>
    </source>
</evidence>
<evidence type="ECO:0008006" key="4">
    <source>
        <dbReference type="Google" id="ProtNLM"/>
    </source>
</evidence>
<dbReference type="AlphaFoldDB" id="A0A497YDL4"/>
<evidence type="ECO:0000313" key="2">
    <source>
        <dbReference type="EMBL" id="RLJ81353.1"/>
    </source>
</evidence>
<gene>
    <name evidence="2" type="ORF">DFR62_3398</name>
</gene>
<organism evidence="2 3">
    <name type="scientific">Planococcus citreus</name>
    <dbReference type="NCBI Taxonomy" id="1373"/>
    <lineage>
        <taxon>Bacteria</taxon>
        <taxon>Bacillati</taxon>
        <taxon>Bacillota</taxon>
        <taxon>Bacilli</taxon>
        <taxon>Bacillales</taxon>
        <taxon>Caryophanaceae</taxon>
        <taxon>Planococcus</taxon>
    </lineage>
</organism>